<evidence type="ECO:0000313" key="2">
    <source>
        <dbReference type="EMBL" id="ELZ08505.1"/>
    </source>
</evidence>
<gene>
    <name evidence="2" type="ORF">C479_14238</name>
</gene>
<dbReference type="AlphaFoldDB" id="M0BCH9"/>
<comment type="caution">
    <text evidence="2">The sequence shown here is derived from an EMBL/GenBank/DDBJ whole genome shotgun (WGS) entry which is preliminary data.</text>
</comment>
<dbReference type="InterPro" id="IPR058336">
    <property type="entry name" value="VP3-like_halobact-type"/>
</dbReference>
<organism evidence="2 3">
    <name type="scientific">Halovivax asiaticus JCM 14624</name>
    <dbReference type="NCBI Taxonomy" id="1227490"/>
    <lineage>
        <taxon>Archaea</taxon>
        <taxon>Methanobacteriati</taxon>
        <taxon>Methanobacteriota</taxon>
        <taxon>Stenosarchaea group</taxon>
        <taxon>Halobacteria</taxon>
        <taxon>Halobacteriales</taxon>
        <taxon>Natrialbaceae</taxon>
        <taxon>Halovivax</taxon>
    </lineage>
</organism>
<reference evidence="2 3" key="1">
    <citation type="journal article" date="2014" name="PLoS Genet.">
        <title>Phylogenetically driven sequencing of extremely halophilic archaea reveals strategies for static and dynamic osmo-response.</title>
        <authorList>
            <person name="Becker E.A."/>
            <person name="Seitzer P.M."/>
            <person name="Tritt A."/>
            <person name="Larsen D."/>
            <person name="Krusor M."/>
            <person name="Yao A.I."/>
            <person name="Wu D."/>
            <person name="Madern D."/>
            <person name="Eisen J.A."/>
            <person name="Darling A.E."/>
            <person name="Facciotti M.T."/>
        </authorList>
    </citation>
    <scope>NUCLEOTIDE SEQUENCE [LARGE SCALE GENOMIC DNA]</scope>
    <source>
        <strain evidence="2 3">JCM 14624</strain>
    </source>
</reference>
<accession>M0BCH9</accession>
<dbReference type="Pfam" id="PF26064">
    <property type="entry name" value="DUF8023"/>
    <property type="match status" value="1"/>
</dbReference>
<feature type="transmembrane region" description="Helical" evidence="1">
    <location>
        <begin position="104"/>
        <end position="122"/>
    </location>
</feature>
<proteinExistence type="predicted"/>
<feature type="transmembrane region" description="Helical" evidence="1">
    <location>
        <begin position="74"/>
        <end position="92"/>
    </location>
</feature>
<feature type="transmembrane region" description="Helical" evidence="1">
    <location>
        <begin position="7"/>
        <end position="24"/>
    </location>
</feature>
<keyword evidence="3" id="KW-1185">Reference proteome</keyword>
<dbReference type="Proteomes" id="UP000011560">
    <property type="component" value="Unassembled WGS sequence"/>
</dbReference>
<feature type="transmembrane region" description="Helical" evidence="1">
    <location>
        <begin position="44"/>
        <end position="62"/>
    </location>
</feature>
<evidence type="ECO:0000313" key="3">
    <source>
        <dbReference type="Proteomes" id="UP000011560"/>
    </source>
</evidence>
<dbReference type="STRING" id="1227490.C479_14238"/>
<sequence>MSFQREVWLIIPFSMAVAVSLGMLSTDLVPFIDLGQILFEFGNIEFSLARGIAVACLLAVFVNRDVGFADTSGVDLWIVYATIGLILAPPLFPALQGTLAEAPAAFAAFGVQTTGFTLVSYLN</sequence>
<keyword evidence="1" id="KW-0812">Transmembrane</keyword>
<keyword evidence="1" id="KW-0472">Membrane</keyword>
<protein>
    <submittedName>
        <fullName evidence="2">Uncharacterized protein</fullName>
    </submittedName>
</protein>
<dbReference type="EMBL" id="AOIQ01000021">
    <property type="protein sequence ID" value="ELZ08505.1"/>
    <property type="molecule type" value="Genomic_DNA"/>
</dbReference>
<evidence type="ECO:0000256" key="1">
    <source>
        <dbReference type="SAM" id="Phobius"/>
    </source>
</evidence>
<name>M0BCH9_9EURY</name>
<keyword evidence="1" id="KW-1133">Transmembrane helix</keyword>